<comment type="caution">
    <text evidence="1">The sequence shown here is derived from an EMBL/GenBank/DDBJ whole genome shotgun (WGS) entry which is preliminary data.</text>
</comment>
<reference evidence="1 2" key="1">
    <citation type="journal article" date="2022" name="New Phytol.">
        <title>Ecological generalism drives hyperdiversity of secondary metabolite gene clusters in xylarialean endophytes.</title>
        <authorList>
            <person name="Franco M.E.E."/>
            <person name="Wisecaver J.H."/>
            <person name="Arnold A.E."/>
            <person name="Ju Y.M."/>
            <person name="Slot J.C."/>
            <person name="Ahrendt S."/>
            <person name="Moore L.P."/>
            <person name="Eastman K.E."/>
            <person name="Scott K."/>
            <person name="Konkel Z."/>
            <person name="Mondo S.J."/>
            <person name="Kuo A."/>
            <person name="Hayes R.D."/>
            <person name="Haridas S."/>
            <person name="Andreopoulos B."/>
            <person name="Riley R."/>
            <person name="LaButti K."/>
            <person name="Pangilinan J."/>
            <person name="Lipzen A."/>
            <person name="Amirebrahimi M."/>
            <person name="Yan J."/>
            <person name="Adam C."/>
            <person name="Keymanesh K."/>
            <person name="Ng V."/>
            <person name="Louie K."/>
            <person name="Northen T."/>
            <person name="Drula E."/>
            <person name="Henrissat B."/>
            <person name="Hsieh H.M."/>
            <person name="Youens-Clark K."/>
            <person name="Lutzoni F."/>
            <person name="Miadlikowska J."/>
            <person name="Eastwood D.C."/>
            <person name="Hamelin R.C."/>
            <person name="Grigoriev I.V."/>
            <person name="U'Ren J.M."/>
        </authorList>
    </citation>
    <scope>NUCLEOTIDE SEQUENCE [LARGE SCALE GENOMIC DNA]</scope>
    <source>
        <strain evidence="1 2">CBS 119005</strain>
    </source>
</reference>
<organism evidence="1 2">
    <name type="scientific">Hypoxylon rubiginosum</name>
    <dbReference type="NCBI Taxonomy" id="110542"/>
    <lineage>
        <taxon>Eukaryota</taxon>
        <taxon>Fungi</taxon>
        <taxon>Dikarya</taxon>
        <taxon>Ascomycota</taxon>
        <taxon>Pezizomycotina</taxon>
        <taxon>Sordariomycetes</taxon>
        <taxon>Xylariomycetidae</taxon>
        <taxon>Xylariales</taxon>
        <taxon>Hypoxylaceae</taxon>
        <taxon>Hypoxylon</taxon>
    </lineage>
</organism>
<proteinExistence type="predicted"/>
<dbReference type="EMBL" id="MU393426">
    <property type="protein sequence ID" value="KAI4870013.1"/>
    <property type="molecule type" value="Genomic_DNA"/>
</dbReference>
<name>A0ACB9ZGC3_9PEZI</name>
<sequence>MDKIPNEIYFLILHTFDRKRDKSTILSLRSVNKRWDSIAKPYVYTTFRLHEQWRAQDYTDRLLDITSTQYLVYLCARLSKPRSCPSFVKSLEVPDMEKGWVTRPRKKIGAIRSHSRLLSKVKPELSLSFREELVAEAFYRHPKTPYWPCADSLLAFVLLVCPKLENLSVSGRYCNSRIKEVFDMATKPWIESIPEKQGKILGCMETFQLGDTSIWWVGPHLNDVIEILSLPKLKNFHLIRPYDGNRCYEGSRITKTTFPSPDPRLCHLEPIHLTLTACKLSENGLERILAACRKPRSLFIRSHELPIFTRLTKVIANGNGLGKGLEFLLVHSLKITPVKMADLVATLRILDGSLHSLVITSCDIPDMDALAAALPRSLRQLLILRVGLKGTPTCWPLIRRLGSTATPNLEQVSLVNDKLNISSLICDRCNVSRSIPSTKVLKKLGCRVFVKRHGRQFGF</sequence>
<evidence type="ECO:0000313" key="1">
    <source>
        <dbReference type="EMBL" id="KAI4870013.1"/>
    </source>
</evidence>
<protein>
    <submittedName>
        <fullName evidence="1">Uncharacterized protein</fullName>
    </submittedName>
</protein>
<evidence type="ECO:0000313" key="2">
    <source>
        <dbReference type="Proteomes" id="UP001497700"/>
    </source>
</evidence>
<gene>
    <name evidence="1" type="ORF">F4820DRAFT_404812</name>
</gene>
<keyword evidence="2" id="KW-1185">Reference proteome</keyword>
<accession>A0ACB9ZGC3</accession>
<dbReference type="Proteomes" id="UP001497700">
    <property type="component" value="Unassembled WGS sequence"/>
</dbReference>